<dbReference type="Proteomes" id="UP000663828">
    <property type="component" value="Unassembled WGS sequence"/>
</dbReference>
<evidence type="ECO:0000313" key="2">
    <source>
        <dbReference type="EMBL" id="CAF1307827.1"/>
    </source>
</evidence>
<dbReference type="Gene3D" id="3.40.50.150">
    <property type="entry name" value="Vaccinia Virus protein VP39"/>
    <property type="match status" value="1"/>
</dbReference>
<dbReference type="OrthoDB" id="10058237at2759"/>
<evidence type="ECO:0000313" key="3">
    <source>
        <dbReference type="Proteomes" id="UP000663828"/>
    </source>
</evidence>
<dbReference type="Pfam" id="PF13578">
    <property type="entry name" value="Methyltransf_24"/>
    <property type="match status" value="1"/>
</dbReference>
<dbReference type="InterPro" id="IPR029063">
    <property type="entry name" value="SAM-dependent_MTases_sf"/>
</dbReference>
<dbReference type="AlphaFoldDB" id="A0A814I038"/>
<dbReference type="EMBL" id="CAJNOR010000823">
    <property type="protein sequence ID" value="CAF1015392.1"/>
    <property type="molecule type" value="Genomic_DNA"/>
</dbReference>
<comment type="caution">
    <text evidence="1">The sequence shown here is derived from an EMBL/GenBank/DDBJ whole genome shotgun (WGS) entry which is preliminary data.</text>
</comment>
<proteinExistence type="predicted"/>
<keyword evidence="3" id="KW-1185">Reference proteome</keyword>
<dbReference type="SUPFAM" id="SSF53335">
    <property type="entry name" value="S-adenosyl-L-methionine-dependent methyltransferases"/>
    <property type="match status" value="1"/>
</dbReference>
<dbReference type="EMBL" id="CAJNOJ010000222">
    <property type="protein sequence ID" value="CAF1307827.1"/>
    <property type="molecule type" value="Genomic_DNA"/>
</dbReference>
<accession>A0A814I038</accession>
<gene>
    <name evidence="2" type="ORF">EDS130_LOCUS30969</name>
    <name evidence="1" type="ORF">XAT740_LOCUS13947</name>
</gene>
<name>A0A814I038_ADIRI</name>
<organism evidence="1 3">
    <name type="scientific">Adineta ricciae</name>
    <name type="common">Rotifer</name>
    <dbReference type="NCBI Taxonomy" id="249248"/>
    <lineage>
        <taxon>Eukaryota</taxon>
        <taxon>Metazoa</taxon>
        <taxon>Spiralia</taxon>
        <taxon>Gnathifera</taxon>
        <taxon>Rotifera</taxon>
        <taxon>Eurotatoria</taxon>
        <taxon>Bdelloidea</taxon>
        <taxon>Adinetida</taxon>
        <taxon>Adinetidae</taxon>
        <taxon>Adineta</taxon>
    </lineage>
</organism>
<dbReference type="Proteomes" id="UP000663852">
    <property type="component" value="Unassembled WGS sequence"/>
</dbReference>
<sequence length="364" mass="40929">MLRDAKIVSDHNLTFHPTAKDCYSTLSSNKQLQEFKLFVSNQLFTSYLTDFHKTESWFAFDTLFVLWLIAEFQYTHLSIVNGAIGEIGVHRGKFTSYLYLLRHRNGNQTLFAADVFAKKSLNIDQSGNGDRNEFLKAIKTYANVSVDEVDIYEGNSLDLNSAYSNNTSAHHWWQKKVGKNGFQIVSIDGGHTTLLTYADLCSVSKFLVDGGIVIVDDIDNPGWLGVRDGVGRFLSETSSLFNTNDDLVLFNMLKRHTFAPTFEFSCRIVKVTSKAGKSEHGCSRLVPILLYANKLYLTTSNYYPHYMNFLAKLNANGVNVVTYNALKSVAGNIPIWSDSQSKKRGTSNDNIRSTWLAEITRATS</sequence>
<evidence type="ECO:0000313" key="1">
    <source>
        <dbReference type="EMBL" id="CAF1015392.1"/>
    </source>
</evidence>
<reference evidence="1" key="1">
    <citation type="submission" date="2021-02" db="EMBL/GenBank/DDBJ databases">
        <authorList>
            <person name="Nowell W R."/>
        </authorList>
    </citation>
    <scope>NUCLEOTIDE SEQUENCE</scope>
</reference>
<protein>
    <submittedName>
        <fullName evidence="1">Uncharacterized protein</fullName>
    </submittedName>
</protein>